<dbReference type="SMR" id="A0A5F8A3M3"/>
<dbReference type="FunFam" id="1.10.1450.10:FF:000006">
    <property type="entry name" value="Tetraspanin"/>
    <property type="match status" value="1"/>
</dbReference>
<dbReference type="InterPro" id="IPR018499">
    <property type="entry name" value="Tetraspanin/Peripherin"/>
</dbReference>
<comment type="subcellular location">
    <subcellularLocation>
        <location evidence="1">Membrane</location>
        <topology evidence="1">Multi-pass membrane protein</topology>
    </subcellularLocation>
</comment>
<evidence type="ECO:0000256" key="8">
    <source>
        <dbReference type="SAM" id="MobiDB-lite"/>
    </source>
</evidence>
<dbReference type="PANTHER" id="PTHR19282:SF40">
    <property type="entry name" value="TETRASPANIN-4"/>
    <property type="match status" value="1"/>
</dbReference>
<evidence type="ECO:0000256" key="5">
    <source>
        <dbReference type="ARBA" id="ARBA00023136"/>
    </source>
</evidence>
<keyword evidence="4 9" id="KW-1133">Transmembrane helix</keyword>
<proteinExistence type="inferred from homology"/>
<comment type="similarity">
    <text evidence="2">Belongs to the tetraspanin (TM4SF) family.</text>
</comment>
<reference evidence="10" key="3">
    <citation type="submission" date="2025-08" db="UniProtKB">
        <authorList>
            <consortium name="Ensembl"/>
        </authorList>
    </citation>
    <scope>IDENTIFICATION</scope>
    <source>
        <strain evidence="10">17573</strain>
    </source>
</reference>
<dbReference type="STRING" id="9544.ENSMMUP00000072532"/>
<dbReference type="InterPro" id="IPR018503">
    <property type="entry name" value="Tetraspanin_CS"/>
</dbReference>
<evidence type="ECO:0000256" key="9">
    <source>
        <dbReference type="SAM" id="Phobius"/>
    </source>
</evidence>
<reference evidence="10" key="2">
    <citation type="submission" date="2019-01" db="EMBL/GenBank/DDBJ databases">
        <authorList>
            <person name="Graves T."/>
            <person name="Eichler E.E."/>
            <person name="Wilson R.K."/>
        </authorList>
    </citation>
    <scope>NUCLEOTIDE SEQUENCE [LARGE SCALE GENOMIC DNA]</scope>
    <source>
        <strain evidence="10">17573</strain>
    </source>
</reference>
<dbReference type="Gene3D" id="1.10.1450.10">
    <property type="entry name" value="Tetraspanin"/>
    <property type="match status" value="1"/>
</dbReference>
<evidence type="ECO:0000256" key="6">
    <source>
        <dbReference type="ARBA" id="ARBA00023180"/>
    </source>
</evidence>
<evidence type="ECO:0000256" key="7">
    <source>
        <dbReference type="ARBA" id="ARBA00072058"/>
    </source>
</evidence>
<evidence type="ECO:0000313" key="11">
    <source>
        <dbReference type="Proteomes" id="UP000006718"/>
    </source>
</evidence>
<keyword evidence="6" id="KW-0325">Glycoprotein</keyword>
<dbReference type="FunCoup" id="A0A5F8A3M3">
    <property type="interactions" value="76"/>
</dbReference>
<gene>
    <name evidence="10 12" type="primary">TSPAN4</name>
</gene>
<dbReference type="SUPFAM" id="SSF48652">
    <property type="entry name" value="Tetraspanin"/>
    <property type="match status" value="1"/>
</dbReference>
<dbReference type="Bgee" id="ENSMMUG00000031282">
    <property type="expression patterns" value="Expressed in olfactory segment of nasal mucosa and 20 other cell types or tissues"/>
</dbReference>
<evidence type="ECO:0000256" key="2">
    <source>
        <dbReference type="ARBA" id="ARBA00006840"/>
    </source>
</evidence>
<dbReference type="AlphaFoldDB" id="A0A5F8A3M3"/>
<keyword evidence="5 9" id="KW-0472">Membrane</keyword>
<evidence type="ECO:0000313" key="12">
    <source>
        <dbReference type="VGNC" id="VGNC:101421"/>
    </source>
</evidence>
<feature type="region of interest" description="Disordered" evidence="8">
    <location>
        <begin position="401"/>
        <end position="420"/>
    </location>
</feature>
<dbReference type="InParanoid" id="A0A5F8A3M3"/>
<reference evidence="10" key="4">
    <citation type="submission" date="2025-09" db="UniProtKB">
        <authorList>
            <consortium name="Ensembl"/>
        </authorList>
    </citation>
    <scope>IDENTIFICATION</scope>
    <source>
        <strain evidence="10">17573</strain>
    </source>
</reference>
<keyword evidence="11" id="KW-1185">Reference proteome</keyword>
<dbReference type="PaxDb" id="9544-ENSMMUP00000037823"/>
<reference evidence="11" key="1">
    <citation type="journal article" date="2007" name="Science">
        <title>Evolutionary and biomedical insights from the rhesus macaque genome.</title>
        <authorList>
            <person name="Gibbs R.A."/>
            <person name="Rogers J."/>
            <person name="Katze M.G."/>
            <person name="Bumgarner R."/>
            <person name="Weinstock G.M."/>
            <person name="Mardis E.R."/>
            <person name="Remington K.A."/>
            <person name="Strausberg R.L."/>
            <person name="Venter J.C."/>
            <person name="Wilson R.K."/>
            <person name="Batzer M.A."/>
            <person name="Bustamante C.D."/>
            <person name="Eichler E.E."/>
            <person name="Hahn M.W."/>
            <person name="Hardison R.C."/>
            <person name="Makova K.D."/>
            <person name="Miller W."/>
            <person name="Milosavljevic A."/>
            <person name="Palermo R.E."/>
            <person name="Siepel A."/>
            <person name="Sikela J.M."/>
            <person name="Attaway T."/>
            <person name="Bell S."/>
            <person name="Bernard K.E."/>
            <person name="Buhay C.J."/>
            <person name="Chandrabose M.N."/>
            <person name="Dao M."/>
            <person name="Davis C."/>
            <person name="Delehaunty K.D."/>
            <person name="Ding Y."/>
            <person name="Dinh H.H."/>
            <person name="Dugan-Rocha S."/>
            <person name="Fulton L.A."/>
            <person name="Gabisi R.A."/>
            <person name="Garner T.T."/>
            <person name="Godfrey J."/>
            <person name="Hawes A.C."/>
            <person name="Hernandez J."/>
            <person name="Hines S."/>
            <person name="Holder M."/>
            <person name="Hume J."/>
            <person name="Jhangiani S.N."/>
            <person name="Joshi V."/>
            <person name="Khan Z.M."/>
            <person name="Kirkness E.F."/>
            <person name="Cree A."/>
            <person name="Fowler R.G."/>
            <person name="Lee S."/>
            <person name="Lewis L.R."/>
            <person name="Li Z."/>
            <person name="Liu Y.-S."/>
            <person name="Moore S.M."/>
            <person name="Muzny D."/>
            <person name="Nazareth L.V."/>
            <person name="Ngo D.N."/>
            <person name="Okwuonu G.O."/>
            <person name="Pai G."/>
            <person name="Parker D."/>
            <person name="Paul H.A."/>
            <person name="Pfannkoch C."/>
            <person name="Pohl C.S."/>
            <person name="Rogers Y.-H.C."/>
            <person name="Ruiz S.J."/>
            <person name="Sabo A."/>
            <person name="Santibanez J."/>
            <person name="Schneider B.W."/>
            <person name="Smith S.M."/>
            <person name="Sodergren E."/>
            <person name="Svatek A.F."/>
            <person name="Utterback T.R."/>
            <person name="Vattathil S."/>
            <person name="Warren W."/>
            <person name="White C.S."/>
            <person name="Chinwalla A.T."/>
            <person name="Feng Y."/>
            <person name="Halpern A.L."/>
            <person name="Hillier L.W."/>
            <person name="Huang X."/>
            <person name="Minx P."/>
            <person name="Nelson J.O."/>
            <person name="Pepin K.H."/>
            <person name="Qin X."/>
            <person name="Sutton G.G."/>
            <person name="Venter E."/>
            <person name="Walenz B.P."/>
            <person name="Wallis J.W."/>
            <person name="Worley K.C."/>
            <person name="Yang S.-P."/>
            <person name="Jones S.M."/>
            <person name="Marra M.A."/>
            <person name="Rocchi M."/>
            <person name="Schein J.E."/>
            <person name="Baertsch R."/>
            <person name="Clarke L."/>
            <person name="Csuros M."/>
            <person name="Glasscock J."/>
            <person name="Harris R.A."/>
            <person name="Havlak P."/>
            <person name="Jackson A.R."/>
            <person name="Jiang H."/>
            <person name="Liu Y."/>
            <person name="Messina D.N."/>
            <person name="Shen Y."/>
            <person name="Song H.X.-Z."/>
            <person name="Wylie T."/>
            <person name="Zhang L."/>
            <person name="Birney E."/>
            <person name="Han K."/>
            <person name="Konkel M.K."/>
            <person name="Lee J."/>
            <person name="Smit A.F.A."/>
            <person name="Ullmer B."/>
            <person name="Wang H."/>
            <person name="Xing J."/>
            <person name="Burhans R."/>
            <person name="Cheng Z."/>
            <person name="Karro J.E."/>
            <person name="Ma J."/>
            <person name="Raney B."/>
            <person name="She X."/>
            <person name="Cox M.J."/>
            <person name="Demuth J.P."/>
            <person name="Dumas L.J."/>
            <person name="Han S.-G."/>
            <person name="Hopkins J."/>
            <person name="Karimpour-Fard A."/>
            <person name="Kim Y.H."/>
            <person name="Pollack J.R."/>
            <person name="Vinar T."/>
            <person name="Addo-Quaye C."/>
            <person name="Degenhardt J."/>
            <person name="Denby A."/>
            <person name="Hubisz M.J."/>
            <person name="Indap A."/>
            <person name="Kosiol C."/>
            <person name="Lahn B.T."/>
            <person name="Lawson H.A."/>
            <person name="Marklein A."/>
            <person name="Nielsen R."/>
            <person name="Vallender E.J."/>
            <person name="Clark A.G."/>
            <person name="Ferguson B."/>
            <person name="Hernandez R.D."/>
            <person name="Hirani K."/>
            <person name="Kehrer-Sawatzki H."/>
            <person name="Kolb J."/>
            <person name="Patil S."/>
            <person name="Pu L.-L."/>
            <person name="Ren Y."/>
            <person name="Smith D.G."/>
            <person name="Wheeler D.A."/>
            <person name="Schenck I."/>
            <person name="Ball E.V."/>
            <person name="Chen R."/>
            <person name="Cooper D.N."/>
            <person name="Giardine B."/>
            <person name="Hsu F."/>
            <person name="Kent W.J."/>
            <person name="Lesk A."/>
            <person name="Nelson D.L."/>
            <person name="O'brien W.E."/>
            <person name="Pruefer K."/>
            <person name="Stenson P.D."/>
            <person name="Wallace J.C."/>
            <person name="Ke H."/>
            <person name="Liu X.-M."/>
            <person name="Wang P."/>
            <person name="Xiang A.P."/>
            <person name="Yang F."/>
            <person name="Barber G.P."/>
            <person name="Haussler D."/>
            <person name="Karolchik D."/>
            <person name="Kern A.D."/>
            <person name="Kuhn R.M."/>
            <person name="Smith K.E."/>
            <person name="Zwieg A.S."/>
        </authorList>
    </citation>
    <scope>NUCLEOTIDE SEQUENCE [LARGE SCALE GENOMIC DNA]</scope>
    <source>
        <strain evidence="11">17573</strain>
    </source>
</reference>
<dbReference type="GO" id="GO:0016020">
    <property type="term" value="C:membrane"/>
    <property type="evidence" value="ECO:0007669"/>
    <property type="project" value="UniProtKB-SubCell"/>
</dbReference>
<feature type="transmembrane region" description="Helical" evidence="9">
    <location>
        <begin position="255"/>
        <end position="279"/>
    </location>
</feature>
<dbReference type="PRINTS" id="PR00259">
    <property type="entry name" value="TMFOUR"/>
</dbReference>
<dbReference type="GeneTree" id="ENSGT00940000160434"/>
<feature type="transmembrane region" description="Helical" evidence="9">
    <location>
        <begin position="228"/>
        <end position="248"/>
    </location>
</feature>
<dbReference type="PANTHER" id="PTHR19282">
    <property type="entry name" value="TETRASPANIN"/>
    <property type="match status" value="1"/>
</dbReference>
<protein>
    <recommendedName>
        <fullName evidence="7">Tetraspanin-4</fullName>
    </recommendedName>
</protein>
<dbReference type="InterPro" id="IPR008952">
    <property type="entry name" value="Tetraspanin_EC2_sf"/>
</dbReference>
<dbReference type="VGNC" id="VGNC:101421">
    <property type="gene designation" value="TSPAN4"/>
</dbReference>
<dbReference type="ExpressionAtlas" id="A0A5F8A3M3">
    <property type="expression patterns" value="baseline and differential"/>
</dbReference>
<evidence type="ECO:0000256" key="1">
    <source>
        <dbReference type="ARBA" id="ARBA00004141"/>
    </source>
</evidence>
<dbReference type="PROSITE" id="PS00421">
    <property type="entry name" value="TM4_1"/>
    <property type="match status" value="1"/>
</dbReference>
<name>A0A5F8A3M3_MACMU</name>
<dbReference type="Ensembl" id="ENSMMUT00000084158.1">
    <property type="protein sequence ID" value="ENSMMUP00000072532.1"/>
    <property type="gene ID" value="ENSMMUG00000031282.3"/>
</dbReference>
<dbReference type="CDD" id="cd03165">
    <property type="entry name" value="NET-5_like_LEL"/>
    <property type="match status" value="1"/>
</dbReference>
<evidence type="ECO:0000313" key="10">
    <source>
        <dbReference type="Ensembl" id="ENSMMUP00000072532.1"/>
    </source>
</evidence>
<dbReference type="VEuPathDB" id="HostDB:ENSMMUG00000031282"/>
<feature type="transmembrane region" description="Helical" evidence="9">
    <location>
        <begin position="183"/>
        <end position="208"/>
    </location>
</feature>
<evidence type="ECO:0000256" key="4">
    <source>
        <dbReference type="ARBA" id="ARBA00022989"/>
    </source>
</evidence>
<evidence type="ECO:0000256" key="3">
    <source>
        <dbReference type="ARBA" id="ARBA00022692"/>
    </source>
</evidence>
<accession>A0A5F8A3M3</accession>
<sequence length="420" mass="44515">MGGRCAVGGKEDSLEVPGRLWGGGWAAKWHPWGGSGLGLPAGVGPVLGSRHQLPLSQGNAGSALVAGEEDEGFSGSRVVLARSTAHLEFLLPTWPGPWAASPVAFVIPHPATCRATSGGHFPSLTPSPQDEWTHILLWQRGRTGAVSNGGLGSEPGSAAEAAGGCGELKRCGMARACLQAVKYLMFAFNLLFWLGGCGVLGVGIWLAATQGSFATLSSSFPSLSAANLLIITGAFVMAIGFVGCLGAIKENKCLLLAFFLLLLLVFLLEATIAILFFAYTDKIDRYAQQDLKKGLHLYGTQGNVGLTNAWSIIQTDFRCCGVSNYTDWFEVYNATRVPDSCCLEFSESCGLHAPGTWWKAPCYETVKVWLQENLLAVGVFGLCTALVQVWPGDCRLPATPLLGPSEPREQSSKGLAPRNP</sequence>
<organism evidence="10 11">
    <name type="scientific">Macaca mulatta</name>
    <name type="common">Rhesus macaque</name>
    <dbReference type="NCBI Taxonomy" id="9544"/>
    <lineage>
        <taxon>Eukaryota</taxon>
        <taxon>Metazoa</taxon>
        <taxon>Chordata</taxon>
        <taxon>Craniata</taxon>
        <taxon>Vertebrata</taxon>
        <taxon>Euteleostomi</taxon>
        <taxon>Mammalia</taxon>
        <taxon>Eutheria</taxon>
        <taxon>Euarchontoglires</taxon>
        <taxon>Primates</taxon>
        <taxon>Haplorrhini</taxon>
        <taxon>Catarrhini</taxon>
        <taxon>Cercopithecidae</taxon>
        <taxon>Cercopithecinae</taxon>
        <taxon>Macaca</taxon>
    </lineage>
</organism>
<dbReference type="Proteomes" id="UP000006718">
    <property type="component" value="Chromosome 14"/>
</dbReference>
<keyword evidence="3 9" id="KW-0812">Transmembrane</keyword>
<dbReference type="Pfam" id="PF00335">
    <property type="entry name" value="Tetraspanin"/>
    <property type="match status" value="1"/>
</dbReference>